<evidence type="ECO:0000259" key="9">
    <source>
        <dbReference type="Pfam" id="PF02769"/>
    </source>
</evidence>
<dbReference type="Pfam" id="PF02769">
    <property type="entry name" value="AIRS_C"/>
    <property type="match status" value="1"/>
</dbReference>
<reference evidence="11" key="1">
    <citation type="journal article" date="2014" name="Front. Microbiol.">
        <title>High frequency of phylogenetically diverse reductive dehalogenase-homologous genes in deep subseafloor sedimentary metagenomes.</title>
        <authorList>
            <person name="Kawai M."/>
            <person name="Futagami T."/>
            <person name="Toyoda A."/>
            <person name="Takaki Y."/>
            <person name="Nishi S."/>
            <person name="Hori S."/>
            <person name="Arai W."/>
            <person name="Tsubouchi T."/>
            <person name="Morono Y."/>
            <person name="Uchiyama I."/>
            <person name="Ito T."/>
            <person name="Fujiyama A."/>
            <person name="Inagaki F."/>
            <person name="Takami H."/>
        </authorList>
    </citation>
    <scope>NUCLEOTIDE SEQUENCE</scope>
    <source>
        <strain evidence="11">Expedition CK06-06</strain>
    </source>
</reference>
<keyword evidence="3" id="KW-0479">Metal-binding</keyword>
<protein>
    <recommendedName>
        <fullName evidence="12">PurM-like N-terminal domain-containing protein</fullName>
    </recommendedName>
</protein>
<evidence type="ECO:0000313" key="11">
    <source>
        <dbReference type="EMBL" id="GAH45687.1"/>
    </source>
</evidence>
<proteinExistence type="inferred from homology"/>
<dbReference type="GO" id="GO:0004642">
    <property type="term" value="F:phosphoribosylformylglycinamidine synthase activity"/>
    <property type="evidence" value="ECO:0007669"/>
    <property type="project" value="InterPro"/>
</dbReference>
<comment type="caution">
    <text evidence="11">The sequence shown here is derived from an EMBL/GenBank/DDBJ whole genome shotgun (WGS) entry which is preliminary data.</text>
</comment>
<keyword evidence="2" id="KW-0436">Ligase</keyword>
<dbReference type="InterPro" id="IPR036921">
    <property type="entry name" value="PurM-like_N_sf"/>
</dbReference>
<dbReference type="SUPFAM" id="SSF55326">
    <property type="entry name" value="PurM N-terminal domain-like"/>
    <property type="match status" value="1"/>
</dbReference>
<dbReference type="Pfam" id="PF00586">
    <property type="entry name" value="AIRS"/>
    <property type="match status" value="1"/>
</dbReference>
<dbReference type="GO" id="GO:0005524">
    <property type="term" value="F:ATP binding"/>
    <property type="evidence" value="ECO:0007669"/>
    <property type="project" value="UniProtKB-KW"/>
</dbReference>
<dbReference type="CDD" id="cd02203">
    <property type="entry name" value="PurL_repeat1"/>
    <property type="match status" value="1"/>
</dbReference>
<dbReference type="InterPro" id="IPR016188">
    <property type="entry name" value="PurM-like_N"/>
</dbReference>
<feature type="domain" description="PurM-like N-terminal" evidence="8">
    <location>
        <begin position="71"/>
        <end position="185"/>
    </location>
</feature>
<evidence type="ECO:0000259" key="10">
    <source>
        <dbReference type="Pfam" id="PF18072"/>
    </source>
</evidence>
<dbReference type="HAMAP" id="MF_00420">
    <property type="entry name" value="PurL_2"/>
    <property type="match status" value="1"/>
</dbReference>
<dbReference type="GO" id="GO:0046872">
    <property type="term" value="F:metal ion binding"/>
    <property type="evidence" value="ECO:0007669"/>
    <property type="project" value="UniProtKB-KW"/>
</dbReference>
<evidence type="ECO:0000259" key="8">
    <source>
        <dbReference type="Pfam" id="PF00586"/>
    </source>
</evidence>
<dbReference type="InterPro" id="IPR010918">
    <property type="entry name" value="PurM-like_C_dom"/>
</dbReference>
<evidence type="ECO:0000256" key="7">
    <source>
        <dbReference type="ARBA" id="ARBA00022842"/>
    </source>
</evidence>
<organism evidence="11">
    <name type="scientific">marine sediment metagenome</name>
    <dbReference type="NCBI Taxonomy" id="412755"/>
    <lineage>
        <taxon>unclassified sequences</taxon>
        <taxon>metagenomes</taxon>
        <taxon>ecological metagenomes</taxon>
    </lineage>
</organism>
<dbReference type="InterPro" id="IPR041609">
    <property type="entry name" value="PurL_linker"/>
</dbReference>
<dbReference type="AlphaFoldDB" id="X1FL43"/>
<evidence type="ECO:0000256" key="3">
    <source>
        <dbReference type="ARBA" id="ARBA00022723"/>
    </source>
</evidence>
<dbReference type="PANTHER" id="PTHR43555">
    <property type="entry name" value="PHOSPHORIBOSYLFORMYLGLYCINAMIDINE SYNTHASE SUBUNIT PURL"/>
    <property type="match status" value="1"/>
</dbReference>
<keyword evidence="6" id="KW-0067">ATP-binding</keyword>
<evidence type="ECO:0000256" key="5">
    <source>
        <dbReference type="ARBA" id="ARBA00022755"/>
    </source>
</evidence>
<dbReference type="InterPro" id="IPR036676">
    <property type="entry name" value="PurM-like_C_sf"/>
</dbReference>
<dbReference type="Pfam" id="PF18072">
    <property type="entry name" value="FGAR-AT_linker"/>
    <property type="match status" value="1"/>
</dbReference>
<evidence type="ECO:0000256" key="6">
    <source>
        <dbReference type="ARBA" id="ARBA00022840"/>
    </source>
</evidence>
<dbReference type="InterPro" id="IPR010074">
    <property type="entry name" value="PRibForGlyAmidine_synth_PurL"/>
</dbReference>
<dbReference type="PANTHER" id="PTHR43555:SF1">
    <property type="entry name" value="PHOSPHORIBOSYLFORMYLGLYCINAMIDINE SYNTHASE SUBUNIT PURL"/>
    <property type="match status" value="1"/>
</dbReference>
<sequence>MTVDKRILDEVALSEAEYELIVRRLGREPTIVEIGMFGSLWSEHCGYKHSKPLFKLFPTIGKRVLVDIGAENAGVVDIGDGLAVVMKIESHNHPSAIEPYHGAASGLGGVVRDILTMGARPMAAINSLRFGPLDDSHNQYLFSKAVDGFTDYANKLGMPVVAGEVYFAKPYSTNPLVNAMCAGIVEVSKLIRARASGVGNLIMIVGTETGRDGVHGASGLASKTLGAETELSTAVQASDPALEKLLIEACLELADTDWVVGMQDLGAAGLTSSSVETAARAGNGIELDMLKVPRREAGLTSYEIMLSETQERMLIVVKKGYEDKVSDLFHRWGLNCSIIGQVTDDGLARIKEVMRW</sequence>
<evidence type="ECO:0008006" key="12">
    <source>
        <dbReference type="Google" id="ProtNLM"/>
    </source>
</evidence>
<dbReference type="GO" id="GO:0006189">
    <property type="term" value="P:'de novo' IMP biosynthetic process"/>
    <property type="evidence" value="ECO:0007669"/>
    <property type="project" value="InterPro"/>
</dbReference>
<feature type="domain" description="PurM-like C-terminal" evidence="9">
    <location>
        <begin position="198"/>
        <end position="346"/>
    </location>
</feature>
<dbReference type="Gene3D" id="3.30.1330.10">
    <property type="entry name" value="PurM-like, N-terminal domain"/>
    <property type="match status" value="1"/>
</dbReference>
<dbReference type="Gene3D" id="3.90.650.10">
    <property type="entry name" value="PurM-like C-terminal domain"/>
    <property type="match status" value="1"/>
</dbReference>
<keyword evidence="5" id="KW-0658">Purine biosynthesis</keyword>
<evidence type="ECO:0000256" key="4">
    <source>
        <dbReference type="ARBA" id="ARBA00022741"/>
    </source>
</evidence>
<evidence type="ECO:0000256" key="2">
    <source>
        <dbReference type="ARBA" id="ARBA00022598"/>
    </source>
</evidence>
<keyword evidence="7" id="KW-0460">Magnesium</keyword>
<gene>
    <name evidence="11" type="ORF">S03H2_12104</name>
</gene>
<feature type="domain" description="Phosphoribosylformylglycinamidine synthase linker" evidence="10">
    <location>
        <begin position="10"/>
        <end position="48"/>
    </location>
</feature>
<name>X1FL43_9ZZZZ</name>
<evidence type="ECO:0000256" key="1">
    <source>
        <dbReference type="ARBA" id="ARBA00022490"/>
    </source>
</evidence>
<keyword evidence="1" id="KW-0963">Cytoplasm</keyword>
<accession>X1FL43</accession>
<dbReference type="SUPFAM" id="SSF56042">
    <property type="entry name" value="PurM C-terminal domain-like"/>
    <property type="match status" value="1"/>
</dbReference>
<keyword evidence="4" id="KW-0547">Nucleotide-binding</keyword>
<dbReference type="EMBL" id="BARU01006165">
    <property type="protein sequence ID" value="GAH45687.1"/>
    <property type="molecule type" value="Genomic_DNA"/>
</dbReference>